<evidence type="ECO:0000313" key="3">
    <source>
        <dbReference type="Proteomes" id="UP000515150"/>
    </source>
</evidence>
<dbReference type="SUPFAM" id="SSF48726">
    <property type="entry name" value="Immunoglobulin"/>
    <property type="match status" value="3"/>
</dbReference>
<keyword evidence="1" id="KW-0472">Membrane</keyword>
<evidence type="ECO:0000256" key="1">
    <source>
        <dbReference type="SAM" id="Phobius"/>
    </source>
</evidence>
<dbReference type="KEGG" id="bspl:114855676"/>
<dbReference type="GeneID" id="114855676"/>
<dbReference type="InterPro" id="IPR047012">
    <property type="entry name" value="ICAM_VCAM"/>
</dbReference>
<dbReference type="GO" id="GO:0005178">
    <property type="term" value="F:integrin binding"/>
    <property type="evidence" value="ECO:0007669"/>
    <property type="project" value="InterPro"/>
</dbReference>
<keyword evidence="1" id="KW-0812">Transmembrane</keyword>
<keyword evidence="1" id="KW-1133">Transmembrane helix</keyword>
<dbReference type="PANTHER" id="PTHR13771:SF9">
    <property type="entry name" value="INTERCELLULAR ADHESION MOLECULE 5"/>
    <property type="match status" value="1"/>
</dbReference>
<name>A0A6P7MJV2_BETSP</name>
<dbReference type="PANTHER" id="PTHR13771">
    <property type="entry name" value="INTERCELLULAR ADHESION MOLECULE"/>
    <property type="match status" value="1"/>
</dbReference>
<feature type="transmembrane region" description="Helical" evidence="1">
    <location>
        <begin position="353"/>
        <end position="379"/>
    </location>
</feature>
<dbReference type="PROSITE" id="PS50835">
    <property type="entry name" value="IG_LIKE"/>
    <property type="match status" value="1"/>
</dbReference>
<dbReference type="AlphaFoldDB" id="A0A6P7MJV2"/>
<feature type="domain" description="Ig-like" evidence="2">
    <location>
        <begin position="265"/>
        <end position="344"/>
    </location>
</feature>
<gene>
    <name evidence="4" type="primary">LOC114855676</name>
</gene>
<evidence type="ECO:0000259" key="2">
    <source>
        <dbReference type="PROSITE" id="PS50835"/>
    </source>
</evidence>
<accession>A0A6P7MJV2</accession>
<keyword evidence="3" id="KW-1185">Reference proteome</keyword>
<dbReference type="Proteomes" id="UP000515150">
    <property type="component" value="Chromosome 5"/>
</dbReference>
<dbReference type="OrthoDB" id="5843397at2759"/>
<dbReference type="GO" id="GO:0007155">
    <property type="term" value="P:cell adhesion"/>
    <property type="evidence" value="ECO:0007669"/>
    <property type="project" value="InterPro"/>
</dbReference>
<dbReference type="InterPro" id="IPR013783">
    <property type="entry name" value="Ig-like_fold"/>
</dbReference>
<sequence>MARLQHRARKPMLRRLLDCILKICQTCGALKPSDPAHSIAADRSGDGEVTSWFFIVAGLLACGGTGNAASCPVVMNPPAVVVEYNGNITVSCWLLAEDAIGMGWESTAGGTGLMKNIDKVTLQIKSVVDWALSPRCYVKMADGSQCDVVLPVTVYKSMHSVSLHMFQSSPMLEDNHYSVRCEITSVAPARNLTVYLHKGNKLLQAEPILESNPRPVHKVSVMNVAVDRNDDGAQIWCEAKLTFPQVGLYLPAVRSGSQRLSVEYPPTFIHPENETLEVAARSKLHLNCTAEGKPPPDYTWRDLQSGQNLNEKGSTLAPSFHLQGTYSCTASNIHGIRTKYFTIRETAGNHPTMLVVIIVITIIVVRALLGSGLAICIFCQRRGHFQPTPSGIV</sequence>
<dbReference type="Pfam" id="PF13927">
    <property type="entry name" value="Ig_3"/>
    <property type="match status" value="1"/>
</dbReference>
<dbReference type="InterPro" id="IPR036179">
    <property type="entry name" value="Ig-like_dom_sf"/>
</dbReference>
<evidence type="ECO:0000313" key="4">
    <source>
        <dbReference type="RefSeq" id="XP_029006862.1"/>
    </source>
</evidence>
<dbReference type="Gene3D" id="2.60.40.10">
    <property type="entry name" value="Immunoglobulins"/>
    <property type="match status" value="3"/>
</dbReference>
<dbReference type="RefSeq" id="XP_029006862.1">
    <property type="nucleotide sequence ID" value="XM_029151029.3"/>
</dbReference>
<protein>
    <submittedName>
        <fullName evidence="4">Cell adhesion molecule 3-like</fullName>
    </submittedName>
</protein>
<dbReference type="InterPro" id="IPR007110">
    <property type="entry name" value="Ig-like_dom"/>
</dbReference>
<dbReference type="InParanoid" id="A0A6P7MJV2"/>
<reference evidence="4" key="1">
    <citation type="submission" date="2025-08" db="UniProtKB">
        <authorList>
            <consortium name="RefSeq"/>
        </authorList>
    </citation>
    <scope>IDENTIFICATION</scope>
</reference>
<proteinExistence type="predicted"/>
<organism evidence="3 4">
    <name type="scientific">Betta splendens</name>
    <name type="common">Siamese fighting fish</name>
    <dbReference type="NCBI Taxonomy" id="158456"/>
    <lineage>
        <taxon>Eukaryota</taxon>
        <taxon>Metazoa</taxon>
        <taxon>Chordata</taxon>
        <taxon>Craniata</taxon>
        <taxon>Vertebrata</taxon>
        <taxon>Euteleostomi</taxon>
        <taxon>Actinopterygii</taxon>
        <taxon>Neopterygii</taxon>
        <taxon>Teleostei</taxon>
        <taxon>Neoteleostei</taxon>
        <taxon>Acanthomorphata</taxon>
        <taxon>Anabantaria</taxon>
        <taxon>Anabantiformes</taxon>
        <taxon>Anabantoidei</taxon>
        <taxon>Osphronemidae</taxon>
        <taxon>Betta</taxon>
    </lineage>
</organism>